<evidence type="ECO:0000313" key="1">
    <source>
        <dbReference type="EMBL" id="ASN69849.1"/>
    </source>
</evidence>
<name>A0A2H4J5H5_9CAUD</name>
<sequence>MFEKLLTSIGIESLKINTVLKTQQVHSKGILEGSVIIESAASEQTINQIELTLIERYDNPDERSQFPILDNELQTFTLHVDRSICENTKEIEHFQFNIHELEFKTNPNKLILKTHAYLSHSVDAYDEDEIRLID</sequence>
<dbReference type="Pfam" id="PF07070">
    <property type="entry name" value="Spo0M"/>
    <property type="match status" value="1"/>
</dbReference>
<accession>A0A2H4J5H5</accession>
<organism evidence="1">
    <name type="scientific">uncultured Caudovirales phage</name>
    <dbReference type="NCBI Taxonomy" id="2100421"/>
    <lineage>
        <taxon>Viruses</taxon>
        <taxon>Duplodnaviria</taxon>
        <taxon>Heunggongvirae</taxon>
        <taxon>Uroviricota</taxon>
        <taxon>Caudoviricetes</taxon>
        <taxon>Peduoviridae</taxon>
        <taxon>Maltschvirus</taxon>
        <taxon>Maltschvirus maltsch</taxon>
    </lineage>
</organism>
<proteinExistence type="predicted"/>
<dbReference type="EMBL" id="MF417897">
    <property type="protein sequence ID" value="ASN69849.1"/>
    <property type="molecule type" value="Genomic_DNA"/>
</dbReference>
<protein>
    <recommendedName>
        <fullName evidence="2">SpoOM protein</fullName>
    </recommendedName>
</protein>
<evidence type="ECO:0008006" key="2">
    <source>
        <dbReference type="Google" id="ProtNLM"/>
    </source>
</evidence>
<dbReference type="InterPro" id="IPR009776">
    <property type="entry name" value="Spore_0_M"/>
</dbReference>
<gene>
    <name evidence="1" type="ORF">9F6_30</name>
</gene>
<reference evidence="1" key="1">
    <citation type="submission" date="2017-06" db="EMBL/GenBank/DDBJ databases">
        <title>Novel phages from South African skin metaviromes.</title>
        <authorList>
            <person name="van Zyl L.J."/>
            <person name="Abrahams Y."/>
            <person name="Stander E.A."/>
            <person name="Kirby B.M."/>
            <person name="Clavaud C."/>
            <person name="Farcet C."/>
            <person name="Breton L."/>
            <person name="Trindade M.I."/>
        </authorList>
    </citation>
    <scope>NUCLEOTIDE SEQUENCE</scope>
</reference>